<organism evidence="1 2">
    <name type="scientific">Capsulimonas corticalis</name>
    <dbReference type="NCBI Taxonomy" id="2219043"/>
    <lineage>
        <taxon>Bacteria</taxon>
        <taxon>Bacillati</taxon>
        <taxon>Armatimonadota</taxon>
        <taxon>Armatimonadia</taxon>
        <taxon>Capsulimonadales</taxon>
        <taxon>Capsulimonadaceae</taxon>
        <taxon>Capsulimonas</taxon>
    </lineage>
</organism>
<dbReference type="GO" id="GO:0000160">
    <property type="term" value="P:phosphorelay signal transduction system"/>
    <property type="evidence" value="ECO:0007669"/>
    <property type="project" value="InterPro"/>
</dbReference>
<dbReference type="GO" id="GO:1902201">
    <property type="term" value="P:negative regulation of bacterial-type flagellum-dependent cell motility"/>
    <property type="evidence" value="ECO:0007669"/>
    <property type="project" value="TreeGrafter"/>
</dbReference>
<name>A0A402CVF8_9BACT</name>
<dbReference type="PANTHER" id="PTHR45138:SF9">
    <property type="entry name" value="DIGUANYLATE CYCLASE DGCM-RELATED"/>
    <property type="match status" value="1"/>
</dbReference>
<dbReference type="InterPro" id="IPR029787">
    <property type="entry name" value="Nucleotide_cyclase"/>
</dbReference>
<dbReference type="SMART" id="SM00267">
    <property type="entry name" value="GGDEF"/>
    <property type="match status" value="1"/>
</dbReference>
<accession>A0A402CVF8</accession>
<evidence type="ECO:0000313" key="1">
    <source>
        <dbReference type="EMBL" id="BDI30380.1"/>
    </source>
</evidence>
<gene>
    <name evidence="1" type="primary">wspR</name>
    <name evidence="1" type="ORF">CCAX7_24310</name>
</gene>
<dbReference type="PANTHER" id="PTHR45138">
    <property type="entry name" value="REGULATORY COMPONENTS OF SENSORY TRANSDUCTION SYSTEM"/>
    <property type="match status" value="1"/>
</dbReference>
<dbReference type="Pfam" id="PF00990">
    <property type="entry name" value="GGDEF"/>
    <property type="match status" value="1"/>
</dbReference>
<dbReference type="FunFam" id="3.30.70.270:FF:000001">
    <property type="entry name" value="Diguanylate cyclase domain protein"/>
    <property type="match status" value="1"/>
</dbReference>
<dbReference type="NCBIfam" id="TIGR00254">
    <property type="entry name" value="GGDEF"/>
    <property type="match status" value="1"/>
</dbReference>
<dbReference type="InterPro" id="IPR043128">
    <property type="entry name" value="Rev_trsase/Diguanyl_cyclase"/>
</dbReference>
<dbReference type="SUPFAM" id="SSF55073">
    <property type="entry name" value="Nucleotide cyclase"/>
    <property type="match status" value="1"/>
</dbReference>
<dbReference type="PROSITE" id="PS50110">
    <property type="entry name" value="RESPONSE_REGULATORY"/>
    <property type="match status" value="1"/>
</dbReference>
<dbReference type="InterPro" id="IPR050469">
    <property type="entry name" value="Diguanylate_Cyclase"/>
</dbReference>
<proteinExistence type="predicted"/>
<evidence type="ECO:0000313" key="2">
    <source>
        <dbReference type="Proteomes" id="UP000287394"/>
    </source>
</evidence>
<dbReference type="InterPro" id="IPR001789">
    <property type="entry name" value="Sig_transdc_resp-reg_receiver"/>
</dbReference>
<dbReference type="Proteomes" id="UP000287394">
    <property type="component" value="Chromosome"/>
</dbReference>
<dbReference type="CDD" id="cd01949">
    <property type="entry name" value="GGDEF"/>
    <property type="match status" value="1"/>
</dbReference>
<dbReference type="InterPro" id="IPR011006">
    <property type="entry name" value="CheY-like_superfamily"/>
</dbReference>
<dbReference type="AlphaFoldDB" id="A0A402CVF8"/>
<dbReference type="EMBL" id="AP025739">
    <property type="protein sequence ID" value="BDI30380.1"/>
    <property type="molecule type" value="Genomic_DNA"/>
</dbReference>
<dbReference type="GO" id="GO:0052621">
    <property type="term" value="F:diguanylate cyclase activity"/>
    <property type="evidence" value="ECO:0007669"/>
    <property type="project" value="TreeGrafter"/>
</dbReference>
<protein>
    <submittedName>
        <fullName evidence="1">Diguanylate cyclase response regulator</fullName>
    </submittedName>
</protein>
<dbReference type="Gene3D" id="3.40.50.2300">
    <property type="match status" value="1"/>
</dbReference>
<dbReference type="GO" id="GO:0005886">
    <property type="term" value="C:plasma membrane"/>
    <property type="evidence" value="ECO:0007669"/>
    <property type="project" value="TreeGrafter"/>
</dbReference>
<reference evidence="1 2" key="1">
    <citation type="journal article" date="2019" name="Int. J. Syst. Evol. Microbiol.">
        <title>Capsulimonas corticalis gen. nov., sp. nov., an aerobic capsulated bacterium, of a novel bacterial order, Capsulimonadales ord. nov., of the class Armatimonadia of the phylum Armatimonadetes.</title>
        <authorList>
            <person name="Li J."/>
            <person name="Kudo C."/>
            <person name="Tonouchi A."/>
        </authorList>
    </citation>
    <scope>NUCLEOTIDE SEQUENCE [LARGE SCALE GENOMIC DNA]</scope>
    <source>
        <strain evidence="1 2">AX-7</strain>
    </source>
</reference>
<dbReference type="OrthoDB" id="9812260at2"/>
<keyword evidence="2" id="KW-1185">Reference proteome</keyword>
<dbReference type="InterPro" id="IPR000160">
    <property type="entry name" value="GGDEF_dom"/>
</dbReference>
<dbReference type="Gene3D" id="3.30.70.270">
    <property type="match status" value="1"/>
</dbReference>
<sequence>MTMSDTPITLLLVEDDEDDYIITRDLLEEISPARYHVDWAPTFETACAKLKTNAHDVCLLDYRLGEFTGLGVLKGEAGASFTGPVIVLTGQADHTLDVVSMQAGAMDFLVKGQFDARLLERSIRYAMERKGFERKLQEQATIIEQARAQLAMQNERLRDDNMALTSLAANDGLTDIPNHRTFQNRLAEEFEQALRYKYPLSLLVIDIDHFKSYNDSFGHPAGDEALRQFAAILRESAREGDVAARYGGEEFVMILSHTEASGALILAERLRRTIETYHWPHRGVTASIGISSLDTETARPEMMIARADQALYRSKGDGRNRITHFREIGAQNASVA</sequence>
<dbReference type="GO" id="GO:0043709">
    <property type="term" value="P:cell adhesion involved in single-species biofilm formation"/>
    <property type="evidence" value="ECO:0007669"/>
    <property type="project" value="TreeGrafter"/>
</dbReference>
<dbReference type="SUPFAM" id="SSF52172">
    <property type="entry name" value="CheY-like"/>
    <property type="match status" value="1"/>
</dbReference>
<dbReference type="SMART" id="SM00448">
    <property type="entry name" value="REC"/>
    <property type="match status" value="1"/>
</dbReference>
<dbReference type="Pfam" id="PF00072">
    <property type="entry name" value="Response_reg"/>
    <property type="match status" value="1"/>
</dbReference>
<dbReference type="KEGG" id="ccot:CCAX7_24310"/>
<dbReference type="PROSITE" id="PS50887">
    <property type="entry name" value="GGDEF"/>
    <property type="match status" value="1"/>
</dbReference>